<feature type="domain" description="Protein kinase" evidence="1">
    <location>
        <begin position="1"/>
        <end position="235"/>
    </location>
</feature>
<keyword evidence="3" id="KW-1185">Reference proteome</keyword>
<dbReference type="SUPFAM" id="SSF56112">
    <property type="entry name" value="Protein kinase-like (PK-like)"/>
    <property type="match status" value="1"/>
</dbReference>
<dbReference type="Pfam" id="PF00069">
    <property type="entry name" value="Pkinase"/>
    <property type="match status" value="1"/>
</dbReference>
<dbReference type="Gene3D" id="3.90.1580.10">
    <property type="entry name" value="paralog of FGE (formylglycine-generating enzyme)"/>
    <property type="match status" value="1"/>
</dbReference>
<dbReference type="GO" id="GO:0005524">
    <property type="term" value="F:ATP binding"/>
    <property type="evidence" value="ECO:0007669"/>
    <property type="project" value="InterPro"/>
</dbReference>
<reference evidence="2 3" key="1">
    <citation type="submission" date="2016-05" db="EMBL/GenBank/DDBJ databases">
        <title>Single-cell genome of chain-forming Candidatus Thiomargarita nelsonii and comparison to other large sulfur-oxidizing bacteria.</title>
        <authorList>
            <person name="Winkel M."/>
            <person name="Salman V."/>
            <person name="Woyke T."/>
            <person name="Schulz-Vogt H."/>
            <person name="Richter M."/>
            <person name="Flood B."/>
            <person name="Bailey J."/>
            <person name="Amann R."/>
            <person name="Mussmann M."/>
        </authorList>
    </citation>
    <scope>NUCLEOTIDE SEQUENCE [LARGE SCALE GENOMIC DNA]</scope>
    <source>
        <strain evidence="2 3">THI036</strain>
    </source>
</reference>
<dbReference type="InterPro" id="IPR016187">
    <property type="entry name" value="CTDL_fold"/>
</dbReference>
<dbReference type="Pfam" id="PF03781">
    <property type="entry name" value="FGE-sulfatase"/>
    <property type="match status" value="1"/>
</dbReference>
<feature type="non-terminal residue" evidence="2">
    <location>
        <position position="431"/>
    </location>
</feature>
<dbReference type="GO" id="GO:0120147">
    <property type="term" value="F:formylglycine-generating oxidase activity"/>
    <property type="evidence" value="ECO:0007669"/>
    <property type="project" value="TreeGrafter"/>
</dbReference>
<proteinExistence type="predicted"/>
<dbReference type="PROSITE" id="PS00108">
    <property type="entry name" value="PROTEIN_KINASE_ST"/>
    <property type="match status" value="1"/>
</dbReference>
<sequence length="431" mass="48557">WEGQKGRREEVFKEVLIMRQLKSPYVPKTLSYGYVDASRQERPFFITEYIEGALDGEAWLSQYGKLDLETGLEVGVQVAQGLAVAHEAGVCHFDLKPANLLFKKEADRLVVKIIDFGLARVATSLKEQAARTQVRSGQSQFIQNVFGTFDYAAPEQWGEVAYGKPGAKSDVFAFGATLYRLLSAESPRFPHPSELPDVPELQFLLLECLKQNPDKRPDSQAVFRRLLDLKESTTVQPGKIFRDRLKDGSEGPEMVWIPAGRFRMGDLRGMGRDNELPVHAVSVEGFAMGRYPVTFAEYDQFAQATDREKLDDWGWGRGNRPVINVSWDDAVAYTEWLCVQTGQQYRLPTEAQWEYAARAGTETVYWWGNEIGKNRANCNGSGSQWTKKQTSPVGSFEPNPFGLYDTAGNIWEWVADKWHGNYEGAPIDGSV</sequence>
<evidence type="ECO:0000313" key="2">
    <source>
        <dbReference type="EMBL" id="OAD23260.1"/>
    </source>
</evidence>
<dbReference type="PANTHER" id="PTHR23150:SF35">
    <property type="entry name" value="BLL6746 PROTEIN"/>
    <property type="match status" value="1"/>
</dbReference>
<evidence type="ECO:0000313" key="3">
    <source>
        <dbReference type="Proteomes" id="UP000076962"/>
    </source>
</evidence>
<dbReference type="InterPro" id="IPR051043">
    <property type="entry name" value="Sulfatase_Mod_Factor_Kinase"/>
</dbReference>
<dbReference type="InterPro" id="IPR008271">
    <property type="entry name" value="Ser/Thr_kinase_AS"/>
</dbReference>
<dbReference type="InterPro" id="IPR042095">
    <property type="entry name" value="SUMF_sf"/>
</dbReference>
<keyword evidence="2" id="KW-0723">Serine/threonine-protein kinase</keyword>
<dbReference type="Proteomes" id="UP000076962">
    <property type="component" value="Unassembled WGS sequence"/>
</dbReference>
<dbReference type="CDD" id="cd14014">
    <property type="entry name" value="STKc_PknB_like"/>
    <property type="match status" value="1"/>
</dbReference>
<dbReference type="PROSITE" id="PS50011">
    <property type="entry name" value="PROTEIN_KINASE_DOM"/>
    <property type="match status" value="1"/>
</dbReference>
<dbReference type="GO" id="GO:0004674">
    <property type="term" value="F:protein serine/threonine kinase activity"/>
    <property type="evidence" value="ECO:0007669"/>
    <property type="project" value="UniProtKB-KW"/>
</dbReference>
<dbReference type="EMBL" id="LUTY01000462">
    <property type="protein sequence ID" value="OAD23260.1"/>
    <property type="molecule type" value="Genomic_DNA"/>
</dbReference>
<name>A0A176S5H5_9GAMM</name>
<keyword evidence="2" id="KW-0418">Kinase</keyword>
<evidence type="ECO:0000259" key="1">
    <source>
        <dbReference type="PROSITE" id="PS50011"/>
    </source>
</evidence>
<dbReference type="InterPro" id="IPR000719">
    <property type="entry name" value="Prot_kinase_dom"/>
</dbReference>
<gene>
    <name evidence="2" type="ORF">THIOM_000912</name>
</gene>
<dbReference type="InterPro" id="IPR005532">
    <property type="entry name" value="SUMF_dom"/>
</dbReference>
<keyword evidence="2" id="KW-0808">Transferase</keyword>
<feature type="non-terminal residue" evidence="2">
    <location>
        <position position="1"/>
    </location>
</feature>
<dbReference type="AlphaFoldDB" id="A0A176S5H5"/>
<dbReference type="PANTHER" id="PTHR23150">
    <property type="entry name" value="SULFATASE MODIFYING FACTOR 1, 2"/>
    <property type="match status" value="1"/>
</dbReference>
<accession>A0A176S5H5</accession>
<dbReference type="InterPro" id="IPR011009">
    <property type="entry name" value="Kinase-like_dom_sf"/>
</dbReference>
<dbReference type="Gene3D" id="1.10.510.10">
    <property type="entry name" value="Transferase(Phosphotransferase) domain 1"/>
    <property type="match status" value="1"/>
</dbReference>
<dbReference type="SMART" id="SM00220">
    <property type="entry name" value="S_TKc"/>
    <property type="match status" value="1"/>
</dbReference>
<protein>
    <submittedName>
        <fullName evidence="2">Serine/threonine protein kinase</fullName>
    </submittedName>
</protein>
<comment type="caution">
    <text evidence="2">The sequence shown here is derived from an EMBL/GenBank/DDBJ whole genome shotgun (WGS) entry which is preliminary data.</text>
</comment>
<organism evidence="2 3">
    <name type="scientific">Candidatus Thiomargarita nelsonii</name>
    <dbReference type="NCBI Taxonomy" id="1003181"/>
    <lineage>
        <taxon>Bacteria</taxon>
        <taxon>Pseudomonadati</taxon>
        <taxon>Pseudomonadota</taxon>
        <taxon>Gammaproteobacteria</taxon>
        <taxon>Thiotrichales</taxon>
        <taxon>Thiotrichaceae</taxon>
        <taxon>Thiomargarita</taxon>
    </lineage>
</organism>
<dbReference type="SUPFAM" id="SSF56436">
    <property type="entry name" value="C-type lectin-like"/>
    <property type="match status" value="1"/>
</dbReference>